<name>A0ABS2QZ45_9BACI</name>
<dbReference type="CDD" id="cd10966">
    <property type="entry name" value="CE4_yadE_5s"/>
    <property type="match status" value="1"/>
</dbReference>
<feature type="domain" description="NodB homology" evidence="3">
    <location>
        <begin position="313"/>
        <end position="481"/>
    </location>
</feature>
<reference evidence="4 5" key="1">
    <citation type="submission" date="2021-01" db="EMBL/GenBank/DDBJ databases">
        <title>Genomic Encyclopedia of Type Strains, Phase IV (KMG-IV): sequencing the most valuable type-strain genomes for metagenomic binning, comparative biology and taxonomic classification.</title>
        <authorList>
            <person name="Goeker M."/>
        </authorList>
    </citation>
    <scope>NUCLEOTIDE SEQUENCE [LARGE SCALE GENOMIC DNA]</scope>
    <source>
        <strain evidence="4 5">DSM 104297</strain>
    </source>
</reference>
<accession>A0ABS2QZ45</accession>
<keyword evidence="1 2" id="KW-0732">Signal</keyword>
<proteinExistence type="predicted"/>
<sequence>MMKKLVFIAILVLLCSFDTLALASSHSKAFVAQQEKVIFQSVNGSLIKAGWLKKGEMVQTVGETRSHYIIHFSDGYGYVGKDLFTPTNTVKTSQKMVSKKTASQKTLTSAFPISVYRNKGGKVVEVGKINESVSYAVIGDYGPNWYEINFTGYRAFIAKKDIKTMPPKSEKPVEVLETVLPIVPNQNIITVKETPIYMNENGTLKEVAKVDKGTRYQNVRNYGVNWYEVENNGAKAFVCKCKVKVDQGIPVLMYHHILTQEEKANSVYANASTTVTDEEFYAQMDYLKENEYETITAQQLYEFVMEKKSLPGKTVVLTFDDGINSTGKYAYPKLKDYGFKAIQFIISNRIPENPQPFDPNKLRFLSEQEMAEMSDVFDYGGHTHGLHNLVSNESDLLSKPKEVVMEDLKTNREIITDTSFFAYPFGRYNDTTIQQLKEVGFTMSFTTVNGRVQPNDDVYQLKRQNVHPGISIEQFASMIED</sequence>
<organism evidence="4 5">
    <name type="scientific">Priestia iocasae</name>
    <dbReference type="NCBI Taxonomy" id="2291674"/>
    <lineage>
        <taxon>Bacteria</taxon>
        <taxon>Bacillati</taxon>
        <taxon>Bacillota</taxon>
        <taxon>Bacilli</taxon>
        <taxon>Bacillales</taxon>
        <taxon>Bacillaceae</taxon>
        <taxon>Priestia</taxon>
    </lineage>
</organism>
<dbReference type="EMBL" id="JAFBFC010000005">
    <property type="protein sequence ID" value="MBM7703981.1"/>
    <property type="molecule type" value="Genomic_DNA"/>
</dbReference>
<dbReference type="Gene3D" id="3.20.20.370">
    <property type="entry name" value="Glycoside hydrolase/deacetylase"/>
    <property type="match status" value="1"/>
</dbReference>
<dbReference type="InterPro" id="IPR002509">
    <property type="entry name" value="NODB_dom"/>
</dbReference>
<dbReference type="Proteomes" id="UP000809829">
    <property type="component" value="Unassembled WGS sequence"/>
</dbReference>
<feature type="signal peptide" evidence="2">
    <location>
        <begin position="1"/>
        <end position="23"/>
    </location>
</feature>
<keyword evidence="5" id="KW-1185">Reference proteome</keyword>
<dbReference type="SUPFAM" id="SSF88713">
    <property type="entry name" value="Glycoside hydrolase/deacetylase"/>
    <property type="match status" value="1"/>
</dbReference>
<evidence type="ECO:0000313" key="5">
    <source>
        <dbReference type="Proteomes" id="UP000809829"/>
    </source>
</evidence>
<feature type="chain" id="PRO_5045716840" evidence="2">
    <location>
        <begin position="24"/>
        <end position="481"/>
    </location>
</feature>
<dbReference type="InterPro" id="IPR011330">
    <property type="entry name" value="Glyco_hydro/deAcase_b/a-brl"/>
</dbReference>
<comment type="caution">
    <text evidence="4">The sequence shown here is derived from an EMBL/GenBank/DDBJ whole genome shotgun (WGS) entry which is preliminary data.</text>
</comment>
<gene>
    <name evidence="4" type="ORF">JOC83_002831</name>
</gene>
<evidence type="ECO:0000259" key="3">
    <source>
        <dbReference type="PROSITE" id="PS51677"/>
    </source>
</evidence>
<evidence type="ECO:0000256" key="2">
    <source>
        <dbReference type="SAM" id="SignalP"/>
    </source>
</evidence>
<dbReference type="PROSITE" id="PS51677">
    <property type="entry name" value="NODB"/>
    <property type="match status" value="1"/>
</dbReference>
<evidence type="ECO:0000313" key="4">
    <source>
        <dbReference type="EMBL" id="MBM7703981.1"/>
    </source>
</evidence>
<dbReference type="PANTHER" id="PTHR34216:SF13">
    <property type="entry name" value="XYLANASE_CHITIN DEACETYLASE"/>
    <property type="match status" value="1"/>
</dbReference>
<dbReference type="RefSeq" id="WP_378912668.1">
    <property type="nucleotide sequence ID" value="NZ_JBHLXS010000004.1"/>
</dbReference>
<dbReference type="PANTHER" id="PTHR34216">
    <property type="match status" value="1"/>
</dbReference>
<dbReference type="Pfam" id="PF01522">
    <property type="entry name" value="Polysacc_deac_1"/>
    <property type="match status" value="1"/>
</dbReference>
<protein>
    <submittedName>
        <fullName evidence="4">Peptidoglycan/xylan/chitin deacetylase (PgdA/CDA1 family)</fullName>
    </submittedName>
</protein>
<evidence type="ECO:0000256" key="1">
    <source>
        <dbReference type="ARBA" id="ARBA00022729"/>
    </source>
</evidence>
<dbReference type="InterPro" id="IPR051398">
    <property type="entry name" value="Polysacch_Deacetylase"/>
</dbReference>